<feature type="compositionally biased region" description="Low complexity" evidence="6">
    <location>
        <begin position="357"/>
        <end position="392"/>
    </location>
</feature>
<dbReference type="PROSITE" id="PS50199">
    <property type="entry name" value="ZF_RANBP2_2"/>
    <property type="match status" value="1"/>
</dbReference>
<dbReference type="Proteomes" id="UP000829720">
    <property type="component" value="Unassembled WGS sequence"/>
</dbReference>
<feature type="compositionally biased region" description="Low complexity" evidence="6">
    <location>
        <begin position="307"/>
        <end position="320"/>
    </location>
</feature>
<organism evidence="8 9">
    <name type="scientific">Albula goreensis</name>
    <dbReference type="NCBI Taxonomy" id="1534307"/>
    <lineage>
        <taxon>Eukaryota</taxon>
        <taxon>Metazoa</taxon>
        <taxon>Chordata</taxon>
        <taxon>Craniata</taxon>
        <taxon>Vertebrata</taxon>
        <taxon>Euteleostomi</taxon>
        <taxon>Actinopterygii</taxon>
        <taxon>Neopterygii</taxon>
        <taxon>Teleostei</taxon>
        <taxon>Albuliformes</taxon>
        <taxon>Albulidae</taxon>
        <taxon>Albula</taxon>
    </lineage>
</organism>
<evidence type="ECO:0000256" key="1">
    <source>
        <dbReference type="ARBA" id="ARBA00022723"/>
    </source>
</evidence>
<reference evidence="8" key="1">
    <citation type="submission" date="2021-01" db="EMBL/GenBank/DDBJ databases">
        <authorList>
            <person name="Zahm M."/>
            <person name="Roques C."/>
            <person name="Cabau C."/>
            <person name="Klopp C."/>
            <person name="Donnadieu C."/>
            <person name="Jouanno E."/>
            <person name="Lampietro C."/>
            <person name="Louis A."/>
            <person name="Herpin A."/>
            <person name="Echchiki A."/>
            <person name="Berthelot C."/>
            <person name="Parey E."/>
            <person name="Roest-Crollius H."/>
            <person name="Braasch I."/>
            <person name="Postlethwait J."/>
            <person name="Bobe J."/>
            <person name="Montfort J."/>
            <person name="Bouchez O."/>
            <person name="Begum T."/>
            <person name="Mejri S."/>
            <person name="Adams A."/>
            <person name="Chen W.-J."/>
            <person name="Guiguen Y."/>
        </authorList>
    </citation>
    <scope>NUCLEOTIDE SEQUENCE</scope>
    <source>
        <tissue evidence="8">Blood</tissue>
    </source>
</reference>
<keyword evidence="3" id="KW-0862">Zinc</keyword>
<feature type="compositionally biased region" description="Polar residues" evidence="6">
    <location>
        <begin position="393"/>
        <end position="405"/>
    </location>
</feature>
<proteinExistence type="predicted"/>
<feature type="compositionally biased region" description="Polar residues" evidence="6">
    <location>
        <begin position="343"/>
        <end position="356"/>
    </location>
</feature>
<dbReference type="GO" id="GO:0008270">
    <property type="term" value="F:zinc ion binding"/>
    <property type="evidence" value="ECO:0007669"/>
    <property type="project" value="UniProtKB-KW"/>
</dbReference>
<evidence type="ECO:0000256" key="4">
    <source>
        <dbReference type="PROSITE-ProRule" id="PRU00322"/>
    </source>
</evidence>
<dbReference type="GO" id="GO:0070530">
    <property type="term" value="F:K63-linked polyubiquitin modification-dependent protein binding"/>
    <property type="evidence" value="ECO:0007669"/>
    <property type="project" value="TreeGrafter"/>
</dbReference>
<dbReference type="OrthoDB" id="6288762at2759"/>
<dbReference type="PROSITE" id="PS01358">
    <property type="entry name" value="ZF_RANBP2_1"/>
    <property type="match status" value="1"/>
</dbReference>
<keyword evidence="2 4" id="KW-0863">Zinc-finger</keyword>
<feature type="compositionally biased region" description="Polar residues" evidence="6">
    <location>
        <begin position="286"/>
        <end position="295"/>
    </location>
</feature>
<evidence type="ECO:0000256" key="2">
    <source>
        <dbReference type="ARBA" id="ARBA00022771"/>
    </source>
</evidence>
<dbReference type="Gene3D" id="2.30.30.380">
    <property type="entry name" value="Zn-finger domain of Sec23/24"/>
    <property type="match status" value="1"/>
</dbReference>
<dbReference type="Gene3D" id="1.10.8.10">
    <property type="entry name" value="DNA helicase RuvA subunit, C-terminal domain"/>
    <property type="match status" value="1"/>
</dbReference>
<keyword evidence="5" id="KW-0175">Coiled coil</keyword>
<evidence type="ECO:0000313" key="9">
    <source>
        <dbReference type="Proteomes" id="UP000829720"/>
    </source>
</evidence>
<dbReference type="AlphaFoldDB" id="A0A8T3DI41"/>
<dbReference type="PANTHER" id="PTHR46253:SF2">
    <property type="entry name" value="TGF-BETA-ACTIVATED KINASE 1 AND MAP3K7-BINDING PROTEIN 2"/>
    <property type="match status" value="1"/>
</dbReference>
<keyword evidence="1" id="KW-0479">Metal-binding</keyword>
<feature type="region of interest" description="Disordered" evidence="6">
    <location>
        <begin position="285"/>
        <end position="437"/>
    </location>
</feature>
<evidence type="ECO:0000259" key="7">
    <source>
        <dbReference type="PROSITE" id="PS50199"/>
    </source>
</evidence>
<gene>
    <name evidence="8" type="ORF">AGOR_G00109150</name>
</gene>
<dbReference type="SMART" id="SM00547">
    <property type="entry name" value="ZnF_RBZ"/>
    <property type="match status" value="1"/>
</dbReference>
<dbReference type="SUPFAM" id="SSF90209">
    <property type="entry name" value="Ran binding protein zinc finger-like"/>
    <property type="match status" value="1"/>
</dbReference>
<dbReference type="InterPro" id="IPR001876">
    <property type="entry name" value="Znf_RanBP2"/>
</dbReference>
<feature type="coiled-coil region" evidence="5">
    <location>
        <begin position="586"/>
        <end position="654"/>
    </location>
</feature>
<accession>A0A8T3DI41</accession>
<dbReference type="InterPro" id="IPR036443">
    <property type="entry name" value="Znf_RanBP2_sf"/>
</dbReference>
<feature type="domain" description="RanBP2-type" evidence="7">
    <location>
        <begin position="706"/>
        <end position="736"/>
    </location>
</feature>
<dbReference type="EMBL" id="JAERUA010000009">
    <property type="protein sequence ID" value="KAI1895720.1"/>
    <property type="molecule type" value="Genomic_DNA"/>
</dbReference>
<name>A0A8T3DI41_9TELE</name>
<feature type="compositionally biased region" description="Polar residues" evidence="6">
    <location>
        <begin position="321"/>
        <end position="331"/>
    </location>
</feature>
<evidence type="ECO:0000256" key="5">
    <source>
        <dbReference type="SAM" id="Coils"/>
    </source>
</evidence>
<feature type="compositionally biased region" description="Low complexity" evidence="6">
    <location>
        <begin position="231"/>
        <end position="256"/>
    </location>
</feature>
<dbReference type="PANTHER" id="PTHR46253">
    <property type="entry name" value="TGF-BETA-ACTIVATED KINASE 1 AND MAP3K7-BINDING PROTEIN TAB"/>
    <property type="match status" value="1"/>
</dbReference>
<feature type="compositionally biased region" description="Polar residues" evidence="6">
    <location>
        <begin position="257"/>
        <end position="269"/>
    </location>
</feature>
<protein>
    <recommendedName>
        <fullName evidence="7">RanBP2-type domain-containing protein</fullName>
    </recommendedName>
</protein>
<feature type="region of interest" description="Disordered" evidence="6">
    <location>
        <begin position="222"/>
        <end position="269"/>
    </location>
</feature>
<dbReference type="GO" id="GO:0043123">
    <property type="term" value="P:positive regulation of canonical NF-kappaB signal transduction"/>
    <property type="evidence" value="ECO:0007669"/>
    <property type="project" value="TreeGrafter"/>
</dbReference>
<keyword evidence="9" id="KW-1185">Reference proteome</keyword>
<comment type="caution">
    <text evidence="8">The sequence shown here is derived from an EMBL/GenBank/DDBJ whole genome shotgun (WGS) entry which is preliminary data.</text>
</comment>
<feature type="compositionally biased region" description="Polar residues" evidence="6">
    <location>
        <begin position="414"/>
        <end position="430"/>
    </location>
</feature>
<evidence type="ECO:0000313" key="8">
    <source>
        <dbReference type="EMBL" id="KAI1895720.1"/>
    </source>
</evidence>
<evidence type="ECO:0000256" key="3">
    <source>
        <dbReference type="ARBA" id="ARBA00022833"/>
    </source>
</evidence>
<sequence length="736" mass="78949">MAQGGQRVNIQVLRDLRRKSPEVPEAVVSQCLLQPNSSDTCSKYLSQTSADFLQGKGGLDLSDESGLSRLRNHMTQLHLGLRTQNAGVGPVNGSRTLSHSLSDGPFQIVQPSSKFLQQEPPLSAPVQVPAGLSVFSGMETAPSPQLSQHLGLCQLGEKGHPAGPQQTPRFSPITVTLAPNVQTGRKTPTSLHIHGVPKSGMNSPQGNAIYIRPYVAQSGMSRLSLQQAGRPQCGSASQQDQQQQQQVSHPSNPPSSWTLSSPHPTLQTSMPQVQGHQMLHVYMPISSPTNSQAPSVLQAPPGPQPPTTAAATTSSSSSSQYNIQNISTGPRKNQIEIKLEPPQRNNSATVLRSGNVSSSSTTSSSLSSASISSATSSSAPPSADSSSRSQPTVYISASPPTTVTAASDEPIMTASGSRPQPTFYISTSASGDEAGRCRNSPTVYISANPLMQGSLAGVRNLSGQVTMGPAYIHHHPPRTRTSVGGGGGAGPSSRLVVNHPNTKYTFKITVSPNKPPAVYPGAAPAALEHADLCSLPSENCVEPEPHHLSDPLSTRRERPSEVRRLSVGSDDLAYTQALLLHQKARMERLWRKLDLKRHEVEKLKEEVSSMESDLMQRRLQRSSSASKIPSMEEIQSLRCKNRILQMDIDSLTKEADLQTKGPHVNSSAIHNLYHNAGLLGIVPLDSKGISSAESKSPKTVRDSEEDEGLEWNCTACTFLNHPALLRCEQCEFPRHF</sequence>
<evidence type="ECO:0000256" key="6">
    <source>
        <dbReference type="SAM" id="MobiDB-lite"/>
    </source>
</evidence>